<dbReference type="InterPro" id="IPR011022">
    <property type="entry name" value="Arrestin_C-like"/>
</dbReference>
<dbReference type="InterPro" id="IPR014752">
    <property type="entry name" value="Arrestin-like_C"/>
</dbReference>
<dbReference type="Gene3D" id="2.60.40.640">
    <property type="match status" value="1"/>
</dbReference>
<reference evidence="3" key="1">
    <citation type="journal article" date="2012" name="Mol. Plant Microbe Interact.">
        <title>A highly conserved effector in Fusarium oxysporum is required for full virulence on Arabidopsis.</title>
        <authorList>
            <person name="Thatcher L.F."/>
            <person name="Gardiner D.M."/>
            <person name="Kazan K."/>
            <person name="Manners J."/>
        </authorList>
    </citation>
    <scope>NUCLEOTIDE SEQUENCE [LARGE SCALE GENOMIC DNA]</scope>
    <source>
        <strain evidence="3">Fo5176</strain>
    </source>
</reference>
<dbReference type="Pfam" id="PF02752">
    <property type="entry name" value="Arrestin_C"/>
    <property type="match status" value="1"/>
</dbReference>
<dbReference type="GO" id="GO:0005829">
    <property type="term" value="C:cytosol"/>
    <property type="evidence" value="ECO:0007669"/>
    <property type="project" value="TreeGrafter"/>
</dbReference>
<sequence>MADRISSPSHPSTLNVTVSNNSLARNRFMPARSSKSPVTPFVAEVPQSVAFGSGVSCSILLAESNIFLSGFDHDGNGQGDNQGCVTLLRGKLQLRVSKDAKIKAVQLKLVGRARTEWPEGIPPLKQDTYEEDSLCTQVLNFFNAMDGGRENEYGNQCTYSPKTNFPTCSTLNLNQSSPSDSILSHRSNHPTENMKRLFLQRVHPWRLQKGDDPVATTTQTKGYKIFYPGTYDYSFELPIDYHQLETTELRYGSVRWVLHANVDRAGAFKPNLHSTNEVSIVRVPNQLSLEMTETIFISRHWEDKLHYDIVISGKSFPIGSKIPIAFMLTPLAKVHVHKFKVYVTESIEYWTNDRRVTRKDPGRKILLLEKVAGKPLDSTYASSDVRNIRGGELDPELRRQALEVTVQRRTPDAARRHTNEEPLPEPTENLLDDSELGLGALSGPTEIEANVHIPTCEMMAKNKNLRLHPNCSWKNVNVYHWIKVVMEICRLDPDGATETKGRNLEISFESPFTLLNCRAAQVNTTLPAYSGTDCHCTTFHFTCGCPGAFMVPADASPSSYIGTLPDLNASTEGLSSSSRTVNPANSASGQQETRPIHLLRVPSFNPPVFEHGASPPPAAATEAPSEGFNTPPPQYDIVVGTPSVDGLADYFARLAGAGFPCRAYYQTVLSPIPEAILMGLTVGYMIHDLGWNEVGIRSRQGPISLEQGPGFSRRVTDFHRSEANKILPGIQFNVAACTVTCKDASRLETSRYALLLDFIPLALPSTPFLPRFTRKHSAVDIDDPYKPLKPD</sequence>
<feature type="region of interest" description="Disordered" evidence="1">
    <location>
        <begin position="571"/>
        <end position="592"/>
    </location>
</feature>
<accession>F9F9A0</accession>
<dbReference type="PANTHER" id="PTHR11188">
    <property type="entry name" value="ARRESTIN DOMAIN CONTAINING PROTEIN"/>
    <property type="match status" value="1"/>
</dbReference>
<comment type="caution">
    <text evidence="3">The sequence shown here is derived from an EMBL/GenBank/DDBJ whole genome shotgun (WGS) entry which is preliminary data.</text>
</comment>
<dbReference type="GO" id="GO:0031625">
    <property type="term" value="F:ubiquitin protein ligase binding"/>
    <property type="evidence" value="ECO:0007669"/>
    <property type="project" value="TreeGrafter"/>
</dbReference>
<name>F9F9A0_FUSOF</name>
<gene>
    <name evidence="3" type="ORF">FOXB_02975</name>
</gene>
<protein>
    <recommendedName>
        <fullName evidence="2">Arrestin C-terminal-like domain-containing protein</fullName>
    </recommendedName>
</protein>
<dbReference type="InterPro" id="IPR050357">
    <property type="entry name" value="Arrestin_domain-protein"/>
</dbReference>
<dbReference type="GO" id="GO:0030674">
    <property type="term" value="F:protein-macromolecule adaptor activity"/>
    <property type="evidence" value="ECO:0007669"/>
    <property type="project" value="TreeGrafter"/>
</dbReference>
<feature type="domain" description="Arrestin C-terminal-like" evidence="2">
    <location>
        <begin position="301"/>
        <end position="519"/>
    </location>
</feature>
<proteinExistence type="predicted"/>
<dbReference type="PANTHER" id="PTHR11188:SF174">
    <property type="entry name" value="ARRESTIN-RELATED TRAFFICKING ADAPTER 10-RELATED"/>
    <property type="match status" value="1"/>
</dbReference>
<organism evidence="3">
    <name type="scientific">Fusarium oxysporum (strain Fo5176)</name>
    <name type="common">Fusarium vascular wilt</name>
    <dbReference type="NCBI Taxonomy" id="660025"/>
    <lineage>
        <taxon>Eukaryota</taxon>
        <taxon>Fungi</taxon>
        <taxon>Dikarya</taxon>
        <taxon>Ascomycota</taxon>
        <taxon>Pezizomycotina</taxon>
        <taxon>Sordariomycetes</taxon>
        <taxon>Hypocreomycetidae</taxon>
        <taxon>Hypocreales</taxon>
        <taxon>Nectriaceae</taxon>
        <taxon>Fusarium</taxon>
        <taxon>Fusarium oxysporum species complex</taxon>
    </lineage>
</organism>
<dbReference type="EMBL" id="AFQF01000983">
    <property type="protein sequence ID" value="EGU86505.1"/>
    <property type="molecule type" value="Genomic_DNA"/>
</dbReference>
<dbReference type="AlphaFoldDB" id="F9F9A0"/>
<dbReference type="OrthoDB" id="2238745at2759"/>
<feature type="region of interest" description="Disordered" evidence="1">
    <location>
        <begin position="407"/>
        <end position="436"/>
    </location>
</feature>
<evidence type="ECO:0000259" key="2">
    <source>
        <dbReference type="SMART" id="SM01017"/>
    </source>
</evidence>
<evidence type="ECO:0000313" key="3">
    <source>
        <dbReference type="EMBL" id="EGU86505.1"/>
    </source>
</evidence>
<feature type="compositionally biased region" description="Basic and acidic residues" evidence="1">
    <location>
        <begin position="409"/>
        <end position="420"/>
    </location>
</feature>
<evidence type="ECO:0000256" key="1">
    <source>
        <dbReference type="SAM" id="MobiDB-lite"/>
    </source>
</evidence>
<dbReference type="STRING" id="660025.F9F9A0"/>
<dbReference type="SMART" id="SM01017">
    <property type="entry name" value="Arrestin_C"/>
    <property type="match status" value="1"/>
</dbReference>
<dbReference type="GO" id="GO:0070086">
    <property type="term" value="P:ubiquitin-dependent endocytosis"/>
    <property type="evidence" value="ECO:0007669"/>
    <property type="project" value="TreeGrafter"/>
</dbReference>